<keyword evidence="3" id="KW-1185">Reference proteome</keyword>
<feature type="compositionally biased region" description="Basic and acidic residues" evidence="1">
    <location>
        <begin position="1246"/>
        <end position="1256"/>
    </location>
</feature>
<name>A0A9P5P873_9AGAR</name>
<protein>
    <submittedName>
        <fullName evidence="2">Uncharacterized protein</fullName>
    </submittedName>
</protein>
<evidence type="ECO:0000313" key="3">
    <source>
        <dbReference type="Proteomes" id="UP000772434"/>
    </source>
</evidence>
<sequence length="1471" mass="166933">MHRSNIQNNPSNGMKDGRNADLKRDHNPSRDDQITDITAAYQAASNFQSNNQDAISKTGSRIQSSDEFKAIEGQIKDFATSSKVLMGILDDLRKIHPVIDVVVLAFKAVVTLELQRRDNDQKVLILQVKMHDMMETFLQLQIITPDKKEPKRGFTVAESLTKLCDQISKDISSCGNLCDSYSKKRRLIKLLKSPIYEGRLSGYITSFIERRTELQTTLSMFTAHKIHAAISILENNEAVLQSISDSISLIFKQLRFQTPLEKRLWEVVEAKGGLDKCIADDSALSELLKLDMYGLEASGKETESGPDADTTPYSYRHHQKSYVPTPSYGIPPTTLKYPPPELYVPIPSYGTQPMTSRYNTSPPKPLMAYDSVPRFPSRPHRTPEYTPNFPYSYAHTPHSRSRPSAYDEDAEEPAASIPSSPPQHIIKELKEELQIAVDDDLKKNMQIFMRKLDVQRRQLLDIEAAVIRQSNRVISAVRQGPHDRVHDPELREIWKEMGWKLGVQVDEFVHTLLDYYEAQNSNSGIVDTYLGIAPRPGLSVEDQTLALKDAFSTAKRQAAEKWTLKHINMKNIGPLRELFDGDASGYVSVWEANQVASLRPKNWSFVQWLAYWAAGRHFTIWRYRQRIGAIILQMHKSIEKLLPTNRAVVDHYLFTLRIVDKIIWQITPCAEKPEGILAESIADYTRTEEAIMDQKLKALDYEIDAPDTLGLIIGKSQIERVRPSPLIYLLVGHHLRIIQAGFDTVFDREELSSAEETLRQIFDAVLVRVGDLFSLIESPFALFNGTMDTFAFGMVLLGYFQNQDPDLTLLDYAITESDLANTSDSLNSSLKLKYTSPIIPDFFPQNELQPTKLEDYITGVEGFWTGHLFDENNLAVHGMLEFQVVTWAFSDRSFQARGSYSQGLIFVDGTIDIHGQQGSLTAHIQNRPDYDKDEKFNVFLTGSLNIVRDPSARSSVTRSLPPQYTISGEWGYTSDQKVQGACYFSQTPAWVHYFKPMAIPADYSTGFSGDAWQMRQARVRSLWKFACYASLHEVYALKGLLRTETVRGMLQQLRKGTELARYQYLLSDKSPMNTTDQEMMNHLLLTSAPWNMRLARSVARTCFSWATLHYYSLCSTCSGVILGTRYYCWTCSLNLSPTGQPCDFCATCRHEHDDTELHCLLKLRRFYHERDAIIPERAQALYFRPSRYTMPLGTPPPPPTLSNDDSGPRHENDRLDPDDDSSQSSDRVKRVRFSMGPHQSPSASRDPWKRNNERQRSFPTSGVFADAHQQLLSTHWTTNDTTIIESGQPSLPDLMRQPCASCHNPIDLEVDIYWSCVICSDPSINKFTVVCSDCELGDCPVPPMKGVSFRRNRKGRVRPITGNEAMGKGDKPNTEEVHSLDHPLLRVYSGPPVFSPPPYIPMPWFPNQFSQISRTSKRQMAVKFIKGLFGNKLSSASDTQSPTIIIPESGTLDDHGLYRENVFVNTRNRDE</sequence>
<gene>
    <name evidence="2" type="ORF">BDP27DRAFT_1342146</name>
</gene>
<feature type="compositionally biased region" description="Basic and acidic residues" evidence="1">
    <location>
        <begin position="15"/>
        <end position="33"/>
    </location>
</feature>
<evidence type="ECO:0000313" key="2">
    <source>
        <dbReference type="EMBL" id="KAF9059093.1"/>
    </source>
</evidence>
<feature type="region of interest" description="Disordered" evidence="1">
    <location>
        <begin position="1"/>
        <end position="33"/>
    </location>
</feature>
<evidence type="ECO:0000256" key="1">
    <source>
        <dbReference type="SAM" id="MobiDB-lite"/>
    </source>
</evidence>
<feature type="region of interest" description="Disordered" evidence="1">
    <location>
        <begin position="383"/>
        <end position="421"/>
    </location>
</feature>
<dbReference type="EMBL" id="JADNRY010000327">
    <property type="protein sequence ID" value="KAF9059093.1"/>
    <property type="molecule type" value="Genomic_DNA"/>
</dbReference>
<reference evidence="2" key="1">
    <citation type="submission" date="2020-11" db="EMBL/GenBank/DDBJ databases">
        <authorList>
            <consortium name="DOE Joint Genome Institute"/>
            <person name="Ahrendt S."/>
            <person name="Riley R."/>
            <person name="Andreopoulos W."/>
            <person name="Labutti K."/>
            <person name="Pangilinan J."/>
            <person name="Ruiz-Duenas F.J."/>
            <person name="Barrasa J.M."/>
            <person name="Sanchez-Garcia M."/>
            <person name="Camarero S."/>
            <person name="Miyauchi S."/>
            <person name="Serrano A."/>
            <person name="Linde D."/>
            <person name="Babiker R."/>
            <person name="Drula E."/>
            <person name="Ayuso-Fernandez I."/>
            <person name="Pacheco R."/>
            <person name="Padilla G."/>
            <person name="Ferreira P."/>
            <person name="Barriuso J."/>
            <person name="Kellner H."/>
            <person name="Castanera R."/>
            <person name="Alfaro M."/>
            <person name="Ramirez L."/>
            <person name="Pisabarro A.G."/>
            <person name="Kuo A."/>
            <person name="Tritt A."/>
            <person name="Lipzen A."/>
            <person name="He G."/>
            <person name="Yan M."/>
            <person name="Ng V."/>
            <person name="Cullen D."/>
            <person name="Martin F."/>
            <person name="Rosso M.-N."/>
            <person name="Henrissat B."/>
            <person name="Hibbett D."/>
            <person name="Martinez A.T."/>
            <person name="Grigoriev I.V."/>
        </authorList>
    </citation>
    <scope>NUCLEOTIDE SEQUENCE</scope>
    <source>
        <strain evidence="2">AH 40177</strain>
    </source>
</reference>
<accession>A0A9P5P873</accession>
<proteinExistence type="predicted"/>
<organism evidence="2 3">
    <name type="scientific">Rhodocollybia butyracea</name>
    <dbReference type="NCBI Taxonomy" id="206335"/>
    <lineage>
        <taxon>Eukaryota</taxon>
        <taxon>Fungi</taxon>
        <taxon>Dikarya</taxon>
        <taxon>Basidiomycota</taxon>
        <taxon>Agaricomycotina</taxon>
        <taxon>Agaricomycetes</taxon>
        <taxon>Agaricomycetidae</taxon>
        <taxon>Agaricales</taxon>
        <taxon>Marasmiineae</taxon>
        <taxon>Omphalotaceae</taxon>
        <taxon>Rhodocollybia</taxon>
    </lineage>
</organism>
<feature type="region of interest" description="Disordered" evidence="1">
    <location>
        <begin position="1188"/>
        <end position="1257"/>
    </location>
</feature>
<feature type="compositionally biased region" description="Polar residues" evidence="1">
    <location>
        <begin position="1"/>
        <end position="12"/>
    </location>
</feature>
<dbReference type="OrthoDB" id="2122982at2759"/>
<feature type="compositionally biased region" description="Basic and acidic residues" evidence="1">
    <location>
        <begin position="1206"/>
        <end position="1215"/>
    </location>
</feature>
<comment type="caution">
    <text evidence="2">The sequence shown here is derived from an EMBL/GenBank/DDBJ whole genome shotgun (WGS) entry which is preliminary data.</text>
</comment>
<dbReference type="Proteomes" id="UP000772434">
    <property type="component" value="Unassembled WGS sequence"/>
</dbReference>